<feature type="region of interest" description="Disordered" evidence="1">
    <location>
        <begin position="26"/>
        <end position="71"/>
    </location>
</feature>
<evidence type="ECO:0000256" key="1">
    <source>
        <dbReference type="SAM" id="MobiDB-lite"/>
    </source>
</evidence>
<accession>A0A2T0PUB1</accession>
<dbReference type="RefSeq" id="WP_106252788.1">
    <property type="nucleotide sequence ID" value="NZ_PVZC01000010.1"/>
</dbReference>
<reference evidence="2 3" key="1">
    <citation type="submission" date="2018-03" db="EMBL/GenBank/DDBJ databases">
        <title>Genomic Encyclopedia of Archaeal and Bacterial Type Strains, Phase II (KMG-II): from individual species to whole genera.</title>
        <authorList>
            <person name="Goeker M."/>
        </authorList>
    </citation>
    <scope>NUCLEOTIDE SEQUENCE [LARGE SCALE GENOMIC DNA]</scope>
    <source>
        <strain evidence="2 3">DSM 45601</strain>
    </source>
</reference>
<dbReference type="AlphaFoldDB" id="A0A2T0PUB1"/>
<dbReference type="Proteomes" id="UP000237846">
    <property type="component" value="Unassembled WGS sequence"/>
</dbReference>
<comment type="caution">
    <text evidence="2">The sequence shown here is derived from an EMBL/GenBank/DDBJ whole genome shotgun (WGS) entry which is preliminary data.</text>
</comment>
<gene>
    <name evidence="2" type="ORF">CLV72_110246</name>
</gene>
<proteinExistence type="predicted"/>
<sequence>MERLFDRRTEEGRANLAAFEALIYEEPTDLGPGSTEDHAAAPDPAGAADRAETSGEDGAAPGSDERPDAVDPFDLLPEAERAELVERLIADSNPRFPLAPVNAEAALRGGPPGTKPVVAGEGVKGADIEFVSDTEVRLKRENKSIGGGFNSFNRHLDHAIQEQLDGSGEIWIQVRPGTDVDRWIRRWQGVRTDGRLADYDGVAVVFRDSEGTSLGRYALSERQHRIADSET</sequence>
<name>A0A2T0PUB1_9ACTN</name>
<keyword evidence="3" id="KW-1185">Reference proteome</keyword>
<evidence type="ECO:0000313" key="3">
    <source>
        <dbReference type="Proteomes" id="UP000237846"/>
    </source>
</evidence>
<organism evidence="2 3">
    <name type="scientific">Allonocardiopsis opalescens</name>
    <dbReference type="NCBI Taxonomy" id="1144618"/>
    <lineage>
        <taxon>Bacteria</taxon>
        <taxon>Bacillati</taxon>
        <taxon>Actinomycetota</taxon>
        <taxon>Actinomycetes</taxon>
        <taxon>Streptosporangiales</taxon>
        <taxon>Allonocardiopsis</taxon>
    </lineage>
</organism>
<evidence type="ECO:0000313" key="2">
    <source>
        <dbReference type="EMBL" id="PRX92484.1"/>
    </source>
</evidence>
<dbReference type="EMBL" id="PVZC01000010">
    <property type="protein sequence ID" value="PRX92484.1"/>
    <property type="molecule type" value="Genomic_DNA"/>
</dbReference>
<protein>
    <submittedName>
        <fullName evidence="2">Uncharacterized protein</fullName>
    </submittedName>
</protein>
<dbReference type="OrthoDB" id="5069709at2"/>